<name>A0ABR8BA73_9NOSO</name>
<gene>
    <name evidence="1" type="ORF">H6G14_04910</name>
</gene>
<keyword evidence="2" id="KW-1185">Reference proteome</keyword>
<organism evidence="1 2">
    <name type="scientific">Nostoc parmelioides FACHB-3921</name>
    <dbReference type="NCBI Taxonomy" id="2692909"/>
    <lineage>
        <taxon>Bacteria</taxon>
        <taxon>Bacillati</taxon>
        <taxon>Cyanobacteriota</taxon>
        <taxon>Cyanophyceae</taxon>
        <taxon>Nostocales</taxon>
        <taxon>Nostocaceae</taxon>
        <taxon>Nostoc</taxon>
    </lineage>
</organism>
<reference evidence="1 2" key="1">
    <citation type="journal article" date="2020" name="ISME J.">
        <title>Comparative genomics reveals insights into cyanobacterial evolution and habitat adaptation.</title>
        <authorList>
            <person name="Chen M.Y."/>
            <person name="Teng W.K."/>
            <person name="Zhao L."/>
            <person name="Hu C.X."/>
            <person name="Zhou Y.K."/>
            <person name="Han B.P."/>
            <person name="Song L.R."/>
            <person name="Shu W.S."/>
        </authorList>
    </citation>
    <scope>NUCLEOTIDE SEQUENCE [LARGE SCALE GENOMIC DNA]</scope>
    <source>
        <strain evidence="1 2">FACHB-3921</strain>
    </source>
</reference>
<comment type="caution">
    <text evidence="1">The sequence shown here is derived from an EMBL/GenBank/DDBJ whole genome shotgun (WGS) entry which is preliminary data.</text>
</comment>
<dbReference type="RefSeq" id="WP_190566009.1">
    <property type="nucleotide sequence ID" value="NZ_JACJQL010000004.1"/>
</dbReference>
<dbReference type="EMBL" id="JACJQL010000004">
    <property type="protein sequence ID" value="MBD2250650.1"/>
    <property type="molecule type" value="Genomic_DNA"/>
</dbReference>
<accession>A0ABR8BA73</accession>
<evidence type="ECO:0000313" key="2">
    <source>
        <dbReference type="Proteomes" id="UP000621307"/>
    </source>
</evidence>
<evidence type="ECO:0000313" key="1">
    <source>
        <dbReference type="EMBL" id="MBD2250650.1"/>
    </source>
</evidence>
<proteinExistence type="predicted"/>
<dbReference type="Proteomes" id="UP000621307">
    <property type="component" value="Unassembled WGS sequence"/>
</dbReference>
<protein>
    <recommendedName>
        <fullName evidence="3">Lysozyme family protein</fullName>
    </recommendedName>
</protein>
<sequence>MQSINITRLSVLKPEYENLWNSCQIRPEWLERTKKVVLNIQAKRDRYESVASATNIPWYFIGCIHNMEASLNFNSHLHNGDSLKARTHNVPKERPLNPPKNGWDIGYSWEESAADALIMKDFHKAQDWSIPAQLWRLELYNGFGYRQHHPDVLTPYLWSGTHHYTKGKYVADNKWSADAISEQVGAAAILKLLLPEIK</sequence>
<evidence type="ECO:0008006" key="3">
    <source>
        <dbReference type="Google" id="ProtNLM"/>
    </source>
</evidence>